<dbReference type="SUPFAM" id="SSF49899">
    <property type="entry name" value="Concanavalin A-like lectins/glucanases"/>
    <property type="match status" value="1"/>
</dbReference>
<organism evidence="1 2">
    <name type="scientific">Flavobacterium jumunjinense</name>
    <dbReference type="NCBI Taxonomy" id="998845"/>
    <lineage>
        <taxon>Bacteria</taxon>
        <taxon>Pseudomonadati</taxon>
        <taxon>Bacteroidota</taxon>
        <taxon>Flavobacteriia</taxon>
        <taxon>Flavobacteriales</taxon>
        <taxon>Flavobacteriaceae</taxon>
        <taxon>Flavobacterium</taxon>
    </lineage>
</organism>
<dbReference type="RefSeq" id="WP_236457881.1">
    <property type="nucleotide sequence ID" value="NZ_CBCSGE010000005.1"/>
</dbReference>
<protein>
    <submittedName>
        <fullName evidence="1">Choice-of-anchor J domain-containing protein</fullName>
    </submittedName>
</protein>
<reference evidence="1 2" key="1">
    <citation type="submission" date="2024-09" db="EMBL/GenBank/DDBJ databases">
        <authorList>
            <person name="Sun Q."/>
            <person name="Mori K."/>
        </authorList>
    </citation>
    <scope>NUCLEOTIDE SEQUENCE [LARGE SCALE GENOMIC DNA]</scope>
    <source>
        <strain evidence="1 2">CECT 7955</strain>
    </source>
</reference>
<dbReference type="InterPro" id="IPR013320">
    <property type="entry name" value="ConA-like_dom_sf"/>
</dbReference>
<proteinExistence type="predicted"/>
<dbReference type="Gene3D" id="2.60.120.200">
    <property type="match status" value="1"/>
</dbReference>
<dbReference type="NCBIfam" id="NF038128">
    <property type="entry name" value="choice_anch_J"/>
    <property type="match status" value="1"/>
</dbReference>
<dbReference type="Proteomes" id="UP001589607">
    <property type="component" value="Unassembled WGS sequence"/>
</dbReference>
<sequence length="205" mass="22515">MKKIIKNILILTSTIVLTTGCVSDDDFDIPKLRVPFFEENFETATNNTNLDLTDWTNFAEEGTWLWREKTFGGNGYAEFSAFGSGSASNLVWLVSPAINLNGYSSPILKFSVAQHHLDVDSPDNSLEVLISTDYDGTNVLAATWTAVNANIPNSTISWYQFVKSTVALPSTNGNIHIAFKFKGSGTNTALDGAFQVDNILLYNEN</sequence>
<comment type="caution">
    <text evidence="1">The sequence shown here is derived from an EMBL/GenBank/DDBJ whole genome shotgun (WGS) entry which is preliminary data.</text>
</comment>
<dbReference type="PROSITE" id="PS51257">
    <property type="entry name" value="PROKAR_LIPOPROTEIN"/>
    <property type="match status" value="1"/>
</dbReference>
<name>A0ABV5GNK6_9FLAO</name>
<gene>
    <name evidence="1" type="ORF">ACFFVF_10605</name>
</gene>
<evidence type="ECO:0000313" key="2">
    <source>
        <dbReference type="Proteomes" id="UP001589607"/>
    </source>
</evidence>
<accession>A0ABV5GNK6</accession>
<dbReference type="EMBL" id="JBHMEY010000029">
    <property type="protein sequence ID" value="MFB9096967.1"/>
    <property type="molecule type" value="Genomic_DNA"/>
</dbReference>
<evidence type="ECO:0000313" key="1">
    <source>
        <dbReference type="EMBL" id="MFB9096967.1"/>
    </source>
</evidence>
<keyword evidence="2" id="KW-1185">Reference proteome</keyword>